<dbReference type="InterPro" id="IPR018076">
    <property type="entry name" value="T2SS_GspF_dom"/>
</dbReference>
<dbReference type="EMBL" id="FAXC01000336">
    <property type="protein sequence ID" value="CUV09975.1"/>
    <property type="molecule type" value="Genomic_DNA"/>
</dbReference>
<feature type="transmembrane region" description="Helical" evidence="8">
    <location>
        <begin position="384"/>
        <end position="409"/>
    </location>
</feature>
<keyword evidence="6 8" id="KW-1133">Transmembrane helix</keyword>
<dbReference type="PRINTS" id="PR00812">
    <property type="entry name" value="BCTERIALGSPF"/>
</dbReference>
<name>A0A160VH06_9ZZZZ</name>
<evidence type="ECO:0000313" key="10">
    <source>
        <dbReference type="EMBL" id="CUV09975.1"/>
    </source>
</evidence>
<evidence type="ECO:0000256" key="2">
    <source>
        <dbReference type="ARBA" id="ARBA00005745"/>
    </source>
</evidence>
<keyword evidence="7 8" id="KW-0472">Membrane</keyword>
<sequence length="415" mass="45985">MPAYTYLIKDEAGGRREGEVKADNLDLAMKKLSAGNQVIVKLEEVDTSWDFIGPFIDEINLSIERFKNRIPLSNLVFFTRQLATMYSAGLTLERAIQGLASEERHPKLKKVLTNVGENIRKGLSLSEALQRHPGVFSTLFVSLTKAGEVSGNLDEILDELATYLENLDDVRRKVRSAMTYPIFMVVFLFAMMSAMFMWIIPMFSDVYVQLGANLPAATRKLVSLSEWISINFSTVVLSLFGVAAGLWLASKTRRGGYIIDSIKLKTPVFGSLLNQSILNKFSKTAGILLNAGVPVIEAMNLIAKIVSNRVYEVAIGDATEYIRDGFNITSALRRTEIFPPILLQLSATGEETGELDTLLDKAADYYYKQVNALVERMTTLIEPILILMVGVIIGVMVVITYLPVFYLGAALQTGL</sequence>
<dbReference type="InterPro" id="IPR042094">
    <property type="entry name" value="T2SS_GspF_sf"/>
</dbReference>
<accession>A0A160VH06</accession>
<feature type="domain" description="Type II secretion system protein GspF" evidence="9">
    <location>
        <begin position="281"/>
        <end position="403"/>
    </location>
</feature>
<keyword evidence="4" id="KW-0997">Cell inner membrane</keyword>
<comment type="subcellular location">
    <subcellularLocation>
        <location evidence="1">Cell inner membrane</location>
        <topology evidence="1">Multi-pass membrane protein</topology>
    </subcellularLocation>
</comment>
<keyword evidence="5 8" id="KW-0812">Transmembrane</keyword>
<keyword evidence="3" id="KW-1003">Cell membrane</keyword>
<dbReference type="PANTHER" id="PTHR30012">
    <property type="entry name" value="GENERAL SECRETION PATHWAY PROTEIN"/>
    <property type="match status" value="1"/>
</dbReference>
<evidence type="ECO:0000256" key="7">
    <source>
        <dbReference type="ARBA" id="ARBA00023136"/>
    </source>
</evidence>
<feature type="transmembrane region" description="Helical" evidence="8">
    <location>
        <begin position="180"/>
        <end position="200"/>
    </location>
</feature>
<evidence type="ECO:0000256" key="6">
    <source>
        <dbReference type="ARBA" id="ARBA00022989"/>
    </source>
</evidence>
<evidence type="ECO:0000256" key="1">
    <source>
        <dbReference type="ARBA" id="ARBA00004429"/>
    </source>
</evidence>
<protein>
    <submittedName>
        <fullName evidence="10">Type IV fimbrial assembly protein PilC</fullName>
    </submittedName>
</protein>
<comment type="similarity">
    <text evidence="2">Belongs to the GSP F family.</text>
</comment>
<dbReference type="PANTHER" id="PTHR30012:SF0">
    <property type="entry name" value="TYPE II SECRETION SYSTEM PROTEIN F-RELATED"/>
    <property type="match status" value="1"/>
</dbReference>
<dbReference type="InterPro" id="IPR003004">
    <property type="entry name" value="GspF/PilC"/>
</dbReference>
<gene>
    <name evidence="10" type="ORF">MGWOODY_Mmi1017</name>
</gene>
<evidence type="ECO:0000259" key="9">
    <source>
        <dbReference type="Pfam" id="PF00482"/>
    </source>
</evidence>
<dbReference type="FunFam" id="1.20.81.30:FF:000001">
    <property type="entry name" value="Type II secretion system protein F"/>
    <property type="match status" value="2"/>
</dbReference>
<evidence type="ECO:0000256" key="5">
    <source>
        <dbReference type="ARBA" id="ARBA00022692"/>
    </source>
</evidence>
<evidence type="ECO:0000256" key="8">
    <source>
        <dbReference type="SAM" id="Phobius"/>
    </source>
</evidence>
<dbReference type="AlphaFoldDB" id="A0A160VH06"/>
<evidence type="ECO:0000256" key="4">
    <source>
        <dbReference type="ARBA" id="ARBA00022519"/>
    </source>
</evidence>
<proteinExistence type="inferred from homology"/>
<evidence type="ECO:0000256" key="3">
    <source>
        <dbReference type="ARBA" id="ARBA00022475"/>
    </source>
</evidence>
<feature type="transmembrane region" description="Helical" evidence="8">
    <location>
        <begin position="227"/>
        <end position="249"/>
    </location>
</feature>
<dbReference type="GO" id="GO:0005886">
    <property type="term" value="C:plasma membrane"/>
    <property type="evidence" value="ECO:0007669"/>
    <property type="project" value="UniProtKB-SubCell"/>
</dbReference>
<feature type="domain" description="Type II secretion system protein GspF" evidence="9">
    <location>
        <begin position="78"/>
        <end position="201"/>
    </location>
</feature>
<organism evidence="10">
    <name type="scientific">hydrothermal vent metagenome</name>
    <dbReference type="NCBI Taxonomy" id="652676"/>
    <lineage>
        <taxon>unclassified sequences</taxon>
        <taxon>metagenomes</taxon>
        <taxon>ecological metagenomes</taxon>
    </lineage>
</organism>
<reference evidence="10" key="1">
    <citation type="submission" date="2015-10" db="EMBL/GenBank/DDBJ databases">
        <authorList>
            <person name="Gilbert D.G."/>
        </authorList>
    </citation>
    <scope>NUCLEOTIDE SEQUENCE</scope>
</reference>
<dbReference type="Pfam" id="PF00482">
    <property type="entry name" value="T2SSF"/>
    <property type="match status" value="2"/>
</dbReference>
<dbReference type="Gene3D" id="1.20.81.30">
    <property type="entry name" value="Type II secretion system (T2SS), domain F"/>
    <property type="match status" value="2"/>
</dbReference>